<organism evidence="1">
    <name type="scientific">Arundo donax</name>
    <name type="common">Giant reed</name>
    <name type="synonym">Donax arundinaceus</name>
    <dbReference type="NCBI Taxonomy" id="35708"/>
    <lineage>
        <taxon>Eukaryota</taxon>
        <taxon>Viridiplantae</taxon>
        <taxon>Streptophyta</taxon>
        <taxon>Embryophyta</taxon>
        <taxon>Tracheophyta</taxon>
        <taxon>Spermatophyta</taxon>
        <taxon>Magnoliopsida</taxon>
        <taxon>Liliopsida</taxon>
        <taxon>Poales</taxon>
        <taxon>Poaceae</taxon>
        <taxon>PACMAD clade</taxon>
        <taxon>Arundinoideae</taxon>
        <taxon>Arundineae</taxon>
        <taxon>Arundo</taxon>
    </lineage>
</organism>
<proteinExistence type="predicted"/>
<name>A0A0A9E587_ARUDO</name>
<reference evidence="1" key="1">
    <citation type="submission" date="2014-09" db="EMBL/GenBank/DDBJ databases">
        <authorList>
            <person name="Magalhaes I.L.F."/>
            <person name="Oliveira U."/>
            <person name="Santos F.R."/>
            <person name="Vidigal T.H.D.A."/>
            <person name="Brescovit A.D."/>
            <person name="Santos A.J."/>
        </authorList>
    </citation>
    <scope>NUCLEOTIDE SEQUENCE</scope>
    <source>
        <tissue evidence="1">Shoot tissue taken approximately 20 cm above the soil surface</tissue>
    </source>
</reference>
<evidence type="ECO:0000313" key="1">
    <source>
        <dbReference type="EMBL" id="JAD91107.1"/>
    </source>
</evidence>
<dbReference type="EMBL" id="GBRH01206788">
    <property type="protein sequence ID" value="JAD91107.1"/>
    <property type="molecule type" value="Transcribed_RNA"/>
</dbReference>
<accession>A0A0A9E587</accession>
<reference evidence="1" key="2">
    <citation type="journal article" date="2015" name="Data Brief">
        <title>Shoot transcriptome of the giant reed, Arundo donax.</title>
        <authorList>
            <person name="Barrero R.A."/>
            <person name="Guerrero F.D."/>
            <person name="Moolhuijzen P."/>
            <person name="Goolsby J.A."/>
            <person name="Tidwell J."/>
            <person name="Bellgard S.E."/>
            <person name="Bellgard M.I."/>
        </authorList>
    </citation>
    <scope>NUCLEOTIDE SEQUENCE</scope>
    <source>
        <tissue evidence="1">Shoot tissue taken approximately 20 cm above the soil surface</tissue>
    </source>
</reference>
<protein>
    <submittedName>
        <fullName evidence="1">Uncharacterized protein</fullName>
    </submittedName>
</protein>
<dbReference type="AlphaFoldDB" id="A0A0A9E587"/>
<sequence length="100" mass="11608">MMRDWIELDGSNWMDLDRGRSVTGAYGAGDGEGVLAGHAERPQLQMLHYLDSPCPSPLSVSLRRFRGFWMPGTDKVKMQRRRWFAHMCHCQEPCGKERRR</sequence>